<gene>
    <name evidence="1" type="ORF">PP769_02435</name>
</gene>
<dbReference type="Proteomes" id="UP001302719">
    <property type="component" value="Chromosome"/>
</dbReference>
<reference evidence="1 2" key="1">
    <citation type="submission" date="2023-01" db="EMBL/GenBank/DDBJ databases">
        <title>Cultivation and genomic characterization of new, ubiquitous marine nitrite-oxidizing bacteria from the Nitrospirales.</title>
        <authorList>
            <person name="Mueller A.J."/>
            <person name="Daebeler A."/>
            <person name="Herbold C.W."/>
            <person name="Kirkegaard R.H."/>
            <person name="Daims H."/>
        </authorList>
    </citation>
    <scope>NUCLEOTIDE SEQUENCE [LARGE SCALE GENOMIC DNA]</scope>
    <source>
        <strain evidence="1 2">VA</strain>
    </source>
</reference>
<organism evidence="1 2">
    <name type="scientific">Candidatus Nitrospira allomarina</name>
    <dbReference type="NCBI Taxonomy" id="3020900"/>
    <lineage>
        <taxon>Bacteria</taxon>
        <taxon>Pseudomonadati</taxon>
        <taxon>Nitrospirota</taxon>
        <taxon>Nitrospiria</taxon>
        <taxon>Nitrospirales</taxon>
        <taxon>Nitrospiraceae</taxon>
        <taxon>Nitrospira</taxon>
    </lineage>
</organism>
<dbReference type="PANTHER" id="PTHR34387">
    <property type="entry name" value="SLR1258 PROTEIN"/>
    <property type="match status" value="1"/>
</dbReference>
<evidence type="ECO:0000313" key="2">
    <source>
        <dbReference type="Proteomes" id="UP001302719"/>
    </source>
</evidence>
<dbReference type="InterPro" id="IPR052022">
    <property type="entry name" value="26kDa_periplasmic_antigen"/>
</dbReference>
<dbReference type="GO" id="GO:0006974">
    <property type="term" value="P:DNA damage response"/>
    <property type="evidence" value="ECO:0007669"/>
    <property type="project" value="TreeGrafter"/>
</dbReference>
<dbReference type="AlphaFoldDB" id="A0AA96GEC6"/>
<dbReference type="RefSeq" id="WP_312644749.1">
    <property type="nucleotide sequence ID" value="NZ_CP116967.1"/>
</dbReference>
<dbReference type="InterPro" id="IPR007497">
    <property type="entry name" value="SIMPL/DUF541"/>
</dbReference>
<protein>
    <submittedName>
        <fullName evidence="1">SIMPL domain-containing protein</fullName>
    </submittedName>
</protein>
<evidence type="ECO:0000313" key="1">
    <source>
        <dbReference type="EMBL" id="WNM58645.1"/>
    </source>
</evidence>
<accession>A0AA96GEC6</accession>
<keyword evidence="2" id="KW-1185">Reference proteome</keyword>
<proteinExistence type="predicted"/>
<name>A0AA96GEC6_9BACT</name>
<dbReference type="KEGG" id="nall:PP769_02435"/>
<dbReference type="PANTHER" id="PTHR34387:SF2">
    <property type="entry name" value="SLR1258 PROTEIN"/>
    <property type="match status" value="1"/>
</dbReference>
<dbReference type="Gene3D" id="3.30.70.2970">
    <property type="entry name" value="Protein of unknown function (DUF541), domain 2"/>
    <property type="match status" value="1"/>
</dbReference>
<dbReference type="Gene3D" id="3.30.110.170">
    <property type="entry name" value="Protein of unknown function (DUF541), domain 1"/>
    <property type="match status" value="1"/>
</dbReference>
<dbReference type="Pfam" id="PF04402">
    <property type="entry name" value="SIMPL"/>
    <property type="match status" value="1"/>
</dbReference>
<sequence>MYTTMNASKIVNGVVLGFFLLLLPVSGWAGTNGEDLPRLTVSAEGTINVSPDKAVLSFAVETVGDKLSDVQKENQERVAKVLEECRRFNIPSEFIQTTSLNVIPEYPPPPRRPTDGTLENSVPRIIGYRVVHHINVEVRNLEVVGKVVDRVLQVGANRFSGITWGLQNEHPTKLKVLKQASAQAQSKAEALAQALNLKLVRMINVSEGGVSPSPPEGRYRMAMAMDSGGDASVSAGEISIRGSVLLVYEISQK</sequence>
<dbReference type="EMBL" id="CP116967">
    <property type="protein sequence ID" value="WNM58645.1"/>
    <property type="molecule type" value="Genomic_DNA"/>
</dbReference>